<sequence>MTGIARSISGTIQYTSNQSHRQGAERGRENFQLDVHRDGSRVLAAHCEIDDAPPVVRDVNLRVDADNLPRECFVRIAVGGQFRGSGWFSFSPTEAQCESSTTVEGRVSQRFPLQSPLLAFGNHAIINDAYAMSLYDLSQGPGKQSFFMLLSSPDHRGATGPMIFPVQLAIEYVGEEEIEVIAGRFKARHFRILDVGMPEEHPDYDLWVTADEHYIVLRATVTGYMQTAYELSSYTVVEH</sequence>
<proteinExistence type="predicted"/>
<evidence type="ECO:0000313" key="2">
    <source>
        <dbReference type="EMBL" id="KRG66719.1"/>
    </source>
</evidence>
<name>A0A0R0CAW6_9GAMM</name>
<dbReference type="Proteomes" id="UP000051863">
    <property type="component" value="Unassembled WGS sequence"/>
</dbReference>
<evidence type="ECO:0008006" key="4">
    <source>
        <dbReference type="Google" id="ProtNLM"/>
    </source>
</evidence>
<dbReference type="AlphaFoldDB" id="A0A0R0CAW6"/>
<organism evidence="2 3">
    <name type="scientific">Stenotrophomonas terrae</name>
    <dbReference type="NCBI Taxonomy" id="405446"/>
    <lineage>
        <taxon>Bacteria</taxon>
        <taxon>Pseudomonadati</taxon>
        <taxon>Pseudomonadota</taxon>
        <taxon>Gammaproteobacteria</taxon>
        <taxon>Lysobacterales</taxon>
        <taxon>Lysobacteraceae</taxon>
        <taxon>Stenotrophomonas</taxon>
    </lineage>
</organism>
<feature type="region of interest" description="Disordered" evidence="1">
    <location>
        <begin position="1"/>
        <end position="26"/>
    </location>
</feature>
<evidence type="ECO:0000313" key="3">
    <source>
        <dbReference type="Proteomes" id="UP000051863"/>
    </source>
</evidence>
<evidence type="ECO:0000256" key="1">
    <source>
        <dbReference type="SAM" id="MobiDB-lite"/>
    </source>
</evidence>
<gene>
    <name evidence="2" type="ORF">ABB27_12755</name>
</gene>
<reference evidence="2 3" key="1">
    <citation type="submission" date="2015-05" db="EMBL/GenBank/DDBJ databases">
        <title>Genome sequencing and analysis of members of genus Stenotrophomonas.</title>
        <authorList>
            <person name="Patil P.P."/>
            <person name="Midha S."/>
            <person name="Patil P.B."/>
        </authorList>
    </citation>
    <scope>NUCLEOTIDE SEQUENCE [LARGE SCALE GENOMIC DNA]</scope>
    <source>
        <strain evidence="2 3">DSM 18941</strain>
    </source>
</reference>
<keyword evidence="3" id="KW-1185">Reference proteome</keyword>
<accession>A0A0R0CAW6</accession>
<feature type="compositionally biased region" description="Polar residues" evidence="1">
    <location>
        <begin position="8"/>
        <end position="21"/>
    </location>
</feature>
<protein>
    <recommendedName>
        <fullName evidence="4">DUF3108 domain-containing protein</fullName>
    </recommendedName>
</protein>
<dbReference type="RefSeq" id="WP_057629158.1">
    <property type="nucleotide sequence ID" value="NZ_LDJJ01000041.1"/>
</dbReference>
<dbReference type="EMBL" id="LDJJ01000041">
    <property type="protein sequence ID" value="KRG66719.1"/>
    <property type="molecule type" value="Genomic_DNA"/>
</dbReference>
<dbReference type="OrthoDB" id="5726114at2"/>
<dbReference type="PATRIC" id="fig|405446.3.peg.2163"/>
<comment type="caution">
    <text evidence="2">The sequence shown here is derived from an EMBL/GenBank/DDBJ whole genome shotgun (WGS) entry which is preliminary data.</text>
</comment>